<reference evidence="3" key="1">
    <citation type="journal article" date="2019" name="Int. J. Syst. Evol. Microbiol.">
        <title>The Global Catalogue of Microorganisms (GCM) 10K type strain sequencing project: providing services to taxonomists for standard genome sequencing and annotation.</title>
        <authorList>
            <consortium name="The Broad Institute Genomics Platform"/>
            <consortium name="The Broad Institute Genome Sequencing Center for Infectious Disease"/>
            <person name="Wu L."/>
            <person name="Ma J."/>
        </authorList>
    </citation>
    <scope>NUCLEOTIDE SEQUENCE [LARGE SCALE GENOMIC DNA]</scope>
    <source>
        <strain evidence="3">JCM 4816</strain>
    </source>
</reference>
<keyword evidence="1" id="KW-0472">Membrane</keyword>
<dbReference type="RefSeq" id="WP_193458400.1">
    <property type="nucleotide sequence ID" value="NZ_BAAAXF010000018.1"/>
</dbReference>
<keyword evidence="1" id="KW-1133">Transmembrane helix</keyword>
<dbReference type="Proteomes" id="UP001501455">
    <property type="component" value="Unassembled WGS sequence"/>
</dbReference>
<dbReference type="EMBL" id="BAAAXF010000018">
    <property type="protein sequence ID" value="GAA3495363.1"/>
    <property type="molecule type" value="Genomic_DNA"/>
</dbReference>
<keyword evidence="1" id="KW-0812">Transmembrane</keyword>
<evidence type="ECO:0000313" key="3">
    <source>
        <dbReference type="Proteomes" id="UP001501455"/>
    </source>
</evidence>
<organism evidence="2 3">
    <name type="scientific">Streptomyces prasinosporus</name>
    <dbReference type="NCBI Taxonomy" id="68256"/>
    <lineage>
        <taxon>Bacteria</taxon>
        <taxon>Bacillati</taxon>
        <taxon>Actinomycetota</taxon>
        <taxon>Actinomycetes</taxon>
        <taxon>Kitasatosporales</taxon>
        <taxon>Streptomycetaceae</taxon>
        <taxon>Streptomyces</taxon>
        <taxon>Streptomyces albogriseolus group</taxon>
    </lineage>
</organism>
<keyword evidence="3" id="KW-1185">Reference proteome</keyword>
<comment type="caution">
    <text evidence="2">The sequence shown here is derived from an EMBL/GenBank/DDBJ whole genome shotgun (WGS) entry which is preliminary data.</text>
</comment>
<proteinExistence type="predicted"/>
<gene>
    <name evidence="2" type="ORF">GCM10019016_024630</name>
</gene>
<feature type="transmembrane region" description="Helical" evidence="1">
    <location>
        <begin position="12"/>
        <end position="28"/>
    </location>
</feature>
<accession>A0ABP6TJH7</accession>
<name>A0ABP6TJH7_9ACTN</name>
<evidence type="ECO:0000313" key="2">
    <source>
        <dbReference type="EMBL" id="GAA3495363.1"/>
    </source>
</evidence>
<evidence type="ECO:0000256" key="1">
    <source>
        <dbReference type="SAM" id="Phobius"/>
    </source>
</evidence>
<protein>
    <submittedName>
        <fullName evidence="2">Uncharacterized protein</fullName>
    </submittedName>
</protein>
<sequence>MREKKGWRTFRSGCVIVAGVMTATYWTLRTVQAGIDLYGAVGPWG</sequence>